<evidence type="ECO:0000313" key="1">
    <source>
        <dbReference type="EMBL" id="KIY45677.1"/>
    </source>
</evidence>
<organism evidence="1 2">
    <name type="scientific">Fistulina hepatica ATCC 64428</name>
    <dbReference type="NCBI Taxonomy" id="1128425"/>
    <lineage>
        <taxon>Eukaryota</taxon>
        <taxon>Fungi</taxon>
        <taxon>Dikarya</taxon>
        <taxon>Basidiomycota</taxon>
        <taxon>Agaricomycotina</taxon>
        <taxon>Agaricomycetes</taxon>
        <taxon>Agaricomycetidae</taxon>
        <taxon>Agaricales</taxon>
        <taxon>Fistulinaceae</taxon>
        <taxon>Fistulina</taxon>
    </lineage>
</organism>
<keyword evidence="2" id="KW-1185">Reference proteome</keyword>
<reference evidence="1 2" key="1">
    <citation type="journal article" date="2015" name="Fungal Genet. Biol.">
        <title>Evolution of novel wood decay mechanisms in Agaricales revealed by the genome sequences of Fistulina hepatica and Cylindrobasidium torrendii.</title>
        <authorList>
            <person name="Floudas D."/>
            <person name="Held B.W."/>
            <person name="Riley R."/>
            <person name="Nagy L.G."/>
            <person name="Koehler G."/>
            <person name="Ransdell A.S."/>
            <person name="Younus H."/>
            <person name="Chow J."/>
            <person name="Chiniquy J."/>
            <person name="Lipzen A."/>
            <person name="Tritt A."/>
            <person name="Sun H."/>
            <person name="Haridas S."/>
            <person name="LaButti K."/>
            <person name="Ohm R.A."/>
            <person name="Kues U."/>
            <person name="Blanchette R.A."/>
            <person name="Grigoriev I.V."/>
            <person name="Minto R.E."/>
            <person name="Hibbett D.S."/>
        </authorList>
    </citation>
    <scope>NUCLEOTIDE SEQUENCE [LARGE SCALE GENOMIC DNA]</scope>
    <source>
        <strain evidence="1 2">ATCC 64428</strain>
    </source>
</reference>
<evidence type="ECO:0000313" key="2">
    <source>
        <dbReference type="Proteomes" id="UP000054144"/>
    </source>
</evidence>
<dbReference type="AlphaFoldDB" id="A0A0D7A3R1"/>
<dbReference type="Proteomes" id="UP000054144">
    <property type="component" value="Unassembled WGS sequence"/>
</dbReference>
<proteinExistence type="predicted"/>
<protein>
    <submittedName>
        <fullName evidence="1">Uncharacterized protein</fullName>
    </submittedName>
</protein>
<dbReference type="EMBL" id="KN882047">
    <property type="protein sequence ID" value="KIY45677.1"/>
    <property type="molecule type" value="Genomic_DNA"/>
</dbReference>
<accession>A0A0D7A3R1</accession>
<sequence length="197" mass="22345">MPQQSHKSLFQSVGVQRVFHQSQSKKCVSTTAASSRHPGDAMPTTESIVGYVDPKLHGQGATLAEPSAWTSGSYRQFGGRRQRFGRFAQFYVPRGVGRRGTRRRLYAMDARYAKSFIGLQVGVGFAAGPVRHRTFSTALVRLIEHEIPLARHMYMHTHDPYDMRRPGTFMDQLASSRRDAHCRILDIISTFDYSFFM</sequence>
<name>A0A0D7A3R1_9AGAR</name>
<gene>
    <name evidence="1" type="ORF">FISHEDRAFT_61074</name>
</gene>